<dbReference type="Pfam" id="PF04427">
    <property type="entry name" value="Brix"/>
    <property type="match status" value="1"/>
</dbReference>
<name>V6TJJ3_GIAIN</name>
<dbReference type="SUPFAM" id="SSF52954">
    <property type="entry name" value="Class II aaRS ABD-related"/>
    <property type="match status" value="1"/>
</dbReference>
<dbReference type="PANTHER" id="PTHR22734">
    <property type="entry name" value="U3 SMALL NUCLEOLAR RIBONUCLEOPROTEIN PROTEIN IMP4"/>
    <property type="match status" value="1"/>
</dbReference>
<reference evidence="2 3" key="2">
    <citation type="journal article" date="2013" name="Genome Biol. Evol.">
        <title>Genome sequencing of Giardia lamblia genotypes A2 and B isolates (DH and GS) and comparative analysis with the genomes of genotypes A1 and E (WB and Pig).</title>
        <authorList>
            <person name="Adam R.D."/>
            <person name="Dahlstrom E.W."/>
            <person name="Martens C.A."/>
            <person name="Bruno D.P."/>
            <person name="Barbian K.D."/>
            <person name="Ricklefs S.M."/>
            <person name="Hernandez M.M."/>
            <person name="Narla N.P."/>
            <person name="Patel R.B."/>
            <person name="Porcella S.F."/>
            <person name="Nash T.E."/>
        </authorList>
    </citation>
    <scope>NUCLEOTIDE SEQUENCE [LARGE SCALE GENOMIC DNA]</scope>
    <source>
        <strain evidence="2 3">DH</strain>
    </source>
</reference>
<comment type="caution">
    <text evidence="2">The sequence shown here is derived from an EMBL/GenBank/DDBJ whole genome shotgun (WGS) entry which is preliminary data.</text>
</comment>
<dbReference type="GO" id="GO:0034457">
    <property type="term" value="C:Mpp10 complex"/>
    <property type="evidence" value="ECO:0007669"/>
    <property type="project" value="UniProtKB-ARBA"/>
</dbReference>
<dbReference type="InterPro" id="IPR044281">
    <property type="entry name" value="IMP4/RPF1"/>
</dbReference>
<dbReference type="Proteomes" id="UP000018320">
    <property type="component" value="Unassembled WGS sequence"/>
</dbReference>
<dbReference type="GO" id="GO:0042274">
    <property type="term" value="P:ribosomal small subunit biogenesis"/>
    <property type="evidence" value="ECO:0007669"/>
    <property type="project" value="UniProtKB-ARBA"/>
</dbReference>
<evidence type="ECO:0000313" key="3">
    <source>
        <dbReference type="Proteomes" id="UP000018320"/>
    </source>
</evidence>
<evidence type="ECO:0000259" key="1">
    <source>
        <dbReference type="PROSITE" id="PS50833"/>
    </source>
</evidence>
<sequence>MYYTMQRRNARQRQEFLYRKQLQASEAASYTHKEQLQKALETGKSIPDHLRADAINLAEHMLFDDVTTKVKGLDDDEYANAKVPKLLLTTSRNPSSRLRNFAKELRYLFPNTQRVNRGRHVISELVDVARSSGFTDLLILHETRGNPDGLVLSHLPYGPTAYFTLSNVVLRSETNSDETVPEHAPHLIFEGMHSKLGARLTQILKHLFPTGGKSAKRVCSFINRQDSIVFRNHVYRKVGPEVVLKEIGPRFCLHPYMIRLDTMESTAGETEWRLHNFTNTAHLKQHL</sequence>
<dbReference type="VEuPathDB" id="GiardiaDB:GL50581_907"/>
<dbReference type="GO" id="GO:0032040">
    <property type="term" value="C:small-subunit processome"/>
    <property type="evidence" value="ECO:0007669"/>
    <property type="project" value="TreeGrafter"/>
</dbReference>
<dbReference type="PANTHER" id="PTHR22734:SF2">
    <property type="entry name" value="U3 SMALL NUCLEOLAR RIBONUCLEOPROTEIN PROTEIN IMP4"/>
    <property type="match status" value="1"/>
</dbReference>
<accession>V6TJJ3</accession>
<dbReference type="GO" id="GO:0030515">
    <property type="term" value="F:snoRNA binding"/>
    <property type="evidence" value="ECO:0007669"/>
    <property type="project" value="TreeGrafter"/>
</dbReference>
<dbReference type="GO" id="GO:0005654">
    <property type="term" value="C:nucleoplasm"/>
    <property type="evidence" value="ECO:0007669"/>
    <property type="project" value="UniProtKB-ARBA"/>
</dbReference>
<dbReference type="FunFam" id="3.40.50.10480:FF:000001">
    <property type="entry name" value="IMP4, U3 small nucleolar ribonucleoprotein"/>
    <property type="match status" value="1"/>
</dbReference>
<dbReference type="VEuPathDB" id="GiardiaDB:QR46_4048"/>
<dbReference type="GO" id="GO:0006364">
    <property type="term" value="P:rRNA processing"/>
    <property type="evidence" value="ECO:0007669"/>
    <property type="project" value="InterPro"/>
</dbReference>
<dbReference type="GO" id="GO:0042134">
    <property type="term" value="F:rRNA primary transcript binding"/>
    <property type="evidence" value="ECO:0007669"/>
    <property type="project" value="InterPro"/>
</dbReference>
<gene>
    <name evidence="2" type="ORF">DHA2_16173</name>
</gene>
<organism evidence="2 3">
    <name type="scientific">Giardia intestinalis</name>
    <name type="common">Giardia lamblia</name>
    <dbReference type="NCBI Taxonomy" id="5741"/>
    <lineage>
        <taxon>Eukaryota</taxon>
        <taxon>Metamonada</taxon>
        <taxon>Diplomonadida</taxon>
        <taxon>Hexamitidae</taxon>
        <taxon>Giardiinae</taxon>
        <taxon>Giardia</taxon>
    </lineage>
</organism>
<keyword evidence="2" id="KW-0687">Ribonucleoprotein</keyword>
<protein>
    <submittedName>
        <fullName evidence="2">U3 small nucleolar ribonucleoprotein IMP4</fullName>
    </submittedName>
</protein>
<dbReference type="SMART" id="SM00879">
    <property type="entry name" value="Brix"/>
    <property type="match status" value="1"/>
</dbReference>
<reference evidence="3" key="1">
    <citation type="submission" date="2012-02" db="EMBL/GenBank/DDBJ databases">
        <title>Genome sequencing of Giardia lamblia Genotypes A2 and B isolates (DH and GS) and comparative analysis with the genomes of Genotypes A1 and E (WB and Pig).</title>
        <authorList>
            <person name="Adam R."/>
            <person name="Dahlstrom E."/>
            <person name="Martens C."/>
            <person name="Bruno D."/>
            <person name="Barbian K."/>
            <person name="Porcella S.F."/>
            <person name="Nash T."/>
        </authorList>
    </citation>
    <scope>NUCLEOTIDE SEQUENCE</scope>
    <source>
        <strain evidence="3">DH</strain>
    </source>
</reference>
<feature type="domain" description="Brix" evidence="1">
    <location>
        <begin position="84"/>
        <end position="264"/>
    </location>
</feature>
<dbReference type="AlphaFoldDB" id="V6TJJ3"/>
<dbReference type="EMBL" id="AHGT01000012">
    <property type="protein sequence ID" value="ESU38487.1"/>
    <property type="molecule type" value="Genomic_DNA"/>
</dbReference>
<dbReference type="VEuPathDB" id="GiardiaDB:DHA2_16173"/>
<proteinExistence type="predicted"/>
<evidence type="ECO:0000313" key="2">
    <source>
        <dbReference type="EMBL" id="ESU38487.1"/>
    </source>
</evidence>
<dbReference type="VEuPathDB" id="GiardiaDB:GL50803_0016173"/>
<dbReference type="PROSITE" id="PS50833">
    <property type="entry name" value="BRIX"/>
    <property type="match status" value="1"/>
</dbReference>
<dbReference type="InterPro" id="IPR007109">
    <property type="entry name" value="Brix"/>
</dbReference>
<dbReference type="Gene3D" id="3.40.50.10480">
    <property type="entry name" value="Probable brix-domain ribosomal biogenesis protein"/>
    <property type="match status" value="1"/>
</dbReference>